<gene>
    <name evidence="1" type="ordered locus">Trad_0563</name>
</gene>
<name>D7CST2_TRURR</name>
<reference evidence="1 2" key="2">
    <citation type="journal article" date="2011" name="Stand. Genomic Sci.">
        <title>Complete genome sequence of Truepera radiovictrix type strain (RQ-24).</title>
        <authorList>
            <person name="Ivanova N."/>
            <person name="Rohde C."/>
            <person name="Munk C."/>
            <person name="Nolan M."/>
            <person name="Lucas S."/>
            <person name="Del Rio T.G."/>
            <person name="Tice H."/>
            <person name="Deshpande S."/>
            <person name="Cheng J.F."/>
            <person name="Tapia R."/>
            <person name="Han C."/>
            <person name="Goodwin L."/>
            <person name="Pitluck S."/>
            <person name="Liolios K."/>
            <person name="Mavromatis K."/>
            <person name="Mikhailova N."/>
            <person name="Pati A."/>
            <person name="Chen A."/>
            <person name="Palaniappan K."/>
            <person name="Land M."/>
            <person name="Hauser L."/>
            <person name="Chang Y.J."/>
            <person name="Jeffries C.D."/>
            <person name="Brambilla E."/>
            <person name="Rohde M."/>
            <person name="Goker M."/>
            <person name="Tindall B.J."/>
            <person name="Woyke T."/>
            <person name="Bristow J."/>
            <person name="Eisen J.A."/>
            <person name="Markowitz V."/>
            <person name="Hugenholtz P."/>
            <person name="Kyrpides N.C."/>
            <person name="Klenk H.P."/>
            <person name="Lapidus A."/>
        </authorList>
    </citation>
    <scope>NUCLEOTIDE SEQUENCE [LARGE SCALE GENOMIC DNA]</scope>
    <source>
        <strain evidence="2">DSM 17093 / CIP 108686 / LMG 22925 / RQ-24</strain>
    </source>
</reference>
<dbReference type="eggNOG" id="COG3361">
    <property type="taxonomic scope" value="Bacteria"/>
</dbReference>
<dbReference type="SUPFAM" id="SSF160104">
    <property type="entry name" value="Acetoacetate decarboxylase-like"/>
    <property type="match status" value="1"/>
</dbReference>
<dbReference type="InterPro" id="IPR023375">
    <property type="entry name" value="ADC_dom_sf"/>
</dbReference>
<dbReference type="PANTHER" id="PTHR39186:SF1">
    <property type="entry name" value="DUF2071 DOMAIN-CONTAINING PROTEIN"/>
    <property type="match status" value="1"/>
</dbReference>
<dbReference type="EMBL" id="CP002049">
    <property type="protein sequence ID" value="ADI13699.1"/>
    <property type="molecule type" value="Genomic_DNA"/>
</dbReference>
<proteinExistence type="predicted"/>
<dbReference type="Proteomes" id="UP000000379">
    <property type="component" value="Chromosome"/>
</dbReference>
<sequence>MSTPPPRTSPWVLAMTWRDLLFMHWPLAPAHLEPLLPPGVVLDTLDGAAWLGIVPFTMAAVRPRGAPSVPGVSRFPELNVRTYVRVRGRPGVWFFSLEASQALAVALARRYFHLPYYRARMRVYKRGDVTAFCSSRTHRGAPRAHFSGRYWPLGGETVGDALTHFLTERYCFYSADRRGRIVRGDVAHRPWQLRPAAWVAESSPQAMVTPLGLALPSVPPLLHHAAPLRVVAHRPVRVL</sequence>
<dbReference type="InterPro" id="IPR018644">
    <property type="entry name" value="DUF2071"/>
</dbReference>
<evidence type="ECO:0000313" key="1">
    <source>
        <dbReference type="EMBL" id="ADI13699.1"/>
    </source>
</evidence>
<dbReference type="Pfam" id="PF09844">
    <property type="entry name" value="DUF2071"/>
    <property type="match status" value="1"/>
</dbReference>
<dbReference type="PANTHER" id="PTHR39186">
    <property type="entry name" value="DUF2071 FAMILY PROTEIN"/>
    <property type="match status" value="1"/>
</dbReference>
<reference evidence="2" key="1">
    <citation type="submission" date="2010-05" db="EMBL/GenBank/DDBJ databases">
        <title>The complete genome of Truepera radiovictris DSM 17093.</title>
        <authorList>
            <consortium name="US DOE Joint Genome Institute (JGI-PGF)"/>
            <person name="Lucas S."/>
            <person name="Copeland A."/>
            <person name="Lapidus A."/>
            <person name="Glavina del Rio T."/>
            <person name="Dalin E."/>
            <person name="Tice H."/>
            <person name="Bruce D."/>
            <person name="Goodwin L."/>
            <person name="Pitluck S."/>
            <person name="Kyrpides N."/>
            <person name="Mavromatis K."/>
            <person name="Ovchinnikova G."/>
            <person name="Munk A.C."/>
            <person name="Detter J.C."/>
            <person name="Han C."/>
            <person name="Tapia R."/>
            <person name="Land M."/>
            <person name="Hauser L."/>
            <person name="Markowitz V."/>
            <person name="Cheng J.-F."/>
            <person name="Hugenholtz P."/>
            <person name="Woyke T."/>
            <person name="Wu D."/>
            <person name="Tindall B."/>
            <person name="Pomrenke H.G."/>
            <person name="Brambilla E."/>
            <person name="Klenk H.-P."/>
            <person name="Eisen J.A."/>
        </authorList>
    </citation>
    <scope>NUCLEOTIDE SEQUENCE [LARGE SCALE GENOMIC DNA]</scope>
    <source>
        <strain evidence="2">DSM 17093 / CIP 108686 / LMG 22925 / RQ-24</strain>
    </source>
</reference>
<dbReference type="HOGENOM" id="CLU_081757_0_0_0"/>
<dbReference type="KEGG" id="tra:Trad_0563"/>
<keyword evidence="2" id="KW-1185">Reference proteome</keyword>
<dbReference type="STRING" id="649638.Trad_0563"/>
<evidence type="ECO:0000313" key="2">
    <source>
        <dbReference type="Proteomes" id="UP000000379"/>
    </source>
</evidence>
<evidence type="ECO:0008006" key="3">
    <source>
        <dbReference type="Google" id="ProtNLM"/>
    </source>
</evidence>
<organism evidence="1 2">
    <name type="scientific">Truepera radiovictrix (strain DSM 17093 / CIP 108686 / LMG 22925 / RQ-24)</name>
    <dbReference type="NCBI Taxonomy" id="649638"/>
    <lineage>
        <taxon>Bacteria</taxon>
        <taxon>Thermotogati</taxon>
        <taxon>Deinococcota</taxon>
        <taxon>Deinococci</taxon>
        <taxon>Trueperales</taxon>
        <taxon>Trueperaceae</taxon>
        <taxon>Truepera</taxon>
    </lineage>
</organism>
<dbReference type="AlphaFoldDB" id="D7CST2"/>
<protein>
    <recommendedName>
        <fullName evidence="3">DUF2071 domain-containing protein</fullName>
    </recommendedName>
</protein>
<accession>D7CST2</accession>
<dbReference type="Gene3D" id="2.40.400.10">
    <property type="entry name" value="Acetoacetate decarboxylase-like"/>
    <property type="match status" value="1"/>
</dbReference>